<evidence type="ECO:0000256" key="1">
    <source>
        <dbReference type="SAM" id="MobiDB-lite"/>
    </source>
</evidence>
<feature type="region of interest" description="Disordered" evidence="1">
    <location>
        <begin position="1"/>
        <end position="60"/>
    </location>
</feature>
<reference evidence="2 3" key="1">
    <citation type="submission" date="2017-08" db="EMBL/GenBank/DDBJ databases">
        <title>Draft genome sequence of filamentous cyanobacterium Calothrix elsteri CCALA 953.</title>
        <authorList>
            <person name="Gagunashvili A.N."/>
            <person name="Elster J."/>
            <person name="Andresson O.S."/>
        </authorList>
    </citation>
    <scope>NUCLEOTIDE SEQUENCE [LARGE SCALE GENOMIC DNA]</scope>
    <source>
        <strain evidence="2 3">CCALA 953</strain>
    </source>
</reference>
<feature type="compositionally biased region" description="Polar residues" evidence="1">
    <location>
        <begin position="1"/>
        <end position="29"/>
    </location>
</feature>
<protein>
    <submittedName>
        <fullName evidence="2">Uncharacterized protein</fullName>
    </submittedName>
</protein>
<dbReference type="Proteomes" id="UP000218238">
    <property type="component" value="Unassembled WGS sequence"/>
</dbReference>
<dbReference type="AlphaFoldDB" id="A0A2A2TCE6"/>
<dbReference type="EMBL" id="NTFS01000395">
    <property type="protein sequence ID" value="PAX51434.1"/>
    <property type="molecule type" value="Genomic_DNA"/>
</dbReference>
<evidence type="ECO:0000313" key="3">
    <source>
        <dbReference type="Proteomes" id="UP000218238"/>
    </source>
</evidence>
<sequence length="60" mass="6563">TTANYSAANNPTTISNPPATEETTTQDSFNYPLRRKKPKFGEPYESAPDTSSPDSENPEV</sequence>
<keyword evidence="3" id="KW-1185">Reference proteome</keyword>
<feature type="compositionally biased region" description="Polar residues" evidence="1">
    <location>
        <begin position="48"/>
        <end position="60"/>
    </location>
</feature>
<feature type="non-terminal residue" evidence="2">
    <location>
        <position position="1"/>
    </location>
</feature>
<evidence type="ECO:0000313" key="2">
    <source>
        <dbReference type="EMBL" id="PAX51434.1"/>
    </source>
</evidence>
<accession>A0A2A2TCE6</accession>
<organism evidence="2 3">
    <name type="scientific">Brunnivagina elsteri CCALA 953</name>
    <dbReference type="NCBI Taxonomy" id="987040"/>
    <lineage>
        <taxon>Bacteria</taxon>
        <taxon>Bacillati</taxon>
        <taxon>Cyanobacteriota</taxon>
        <taxon>Cyanophyceae</taxon>
        <taxon>Nostocales</taxon>
        <taxon>Calotrichaceae</taxon>
        <taxon>Brunnivagina</taxon>
    </lineage>
</organism>
<name>A0A2A2TCE6_9CYAN</name>
<proteinExistence type="predicted"/>
<dbReference type="RefSeq" id="WP_211293295.1">
    <property type="nucleotide sequence ID" value="NZ_NTFS01000395.1"/>
</dbReference>
<gene>
    <name evidence="2" type="ORF">CK510_24775</name>
</gene>
<comment type="caution">
    <text evidence="2">The sequence shown here is derived from an EMBL/GenBank/DDBJ whole genome shotgun (WGS) entry which is preliminary data.</text>
</comment>